<dbReference type="Proteomes" id="UP000267187">
    <property type="component" value="Unassembled WGS sequence"/>
</dbReference>
<dbReference type="RefSeq" id="WP_147434506.1">
    <property type="nucleotide sequence ID" value="NZ_REFJ01000001.1"/>
</dbReference>
<name>A0A3M0AJD8_9GAMM</name>
<dbReference type="EMBL" id="REFJ01000001">
    <property type="protein sequence ID" value="RMA82685.1"/>
    <property type="molecule type" value="Genomic_DNA"/>
</dbReference>
<protein>
    <submittedName>
        <fullName evidence="1">Uncharacterized protein</fullName>
    </submittedName>
</protein>
<evidence type="ECO:0000313" key="2">
    <source>
        <dbReference type="Proteomes" id="UP000267187"/>
    </source>
</evidence>
<organism evidence="1 2">
    <name type="scientific">Umboniibacter marinipuniceus</name>
    <dbReference type="NCBI Taxonomy" id="569599"/>
    <lineage>
        <taxon>Bacteria</taxon>
        <taxon>Pseudomonadati</taxon>
        <taxon>Pseudomonadota</taxon>
        <taxon>Gammaproteobacteria</taxon>
        <taxon>Cellvibrionales</taxon>
        <taxon>Cellvibrionaceae</taxon>
        <taxon>Umboniibacter</taxon>
    </lineage>
</organism>
<proteinExistence type="predicted"/>
<sequence>MQPTDLDESRYVSDISYQKGKSLTESPVKVMGADLETNDESTKLLKTLIINYNKGKDSFSLQDIQTLFECTKIHAEIYIEELLDEELINKIASSSHLDKTYELNSSAKRLAISRGWI</sequence>
<dbReference type="AlphaFoldDB" id="A0A3M0AJD8"/>
<evidence type="ECO:0000313" key="1">
    <source>
        <dbReference type="EMBL" id="RMA82685.1"/>
    </source>
</evidence>
<comment type="caution">
    <text evidence="1">The sequence shown here is derived from an EMBL/GenBank/DDBJ whole genome shotgun (WGS) entry which is preliminary data.</text>
</comment>
<reference evidence="1 2" key="1">
    <citation type="submission" date="2018-10" db="EMBL/GenBank/DDBJ databases">
        <title>Genomic Encyclopedia of Type Strains, Phase IV (KMG-IV): sequencing the most valuable type-strain genomes for metagenomic binning, comparative biology and taxonomic classification.</title>
        <authorList>
            <person name="Goeker M."/>
        </authorList>
    </citation>
    <scope>NUCLEOTIDE SEQUENCE [LARGE SCALE GENOMIC DNA]</scope>
    <source>
        <strain evidence="1 2">DSM 25080</strain>
    </source>
</reference>
<gene>
    <name evidence="1" type="ORF">DFR27_0638</name>
</gene>
<keyword evidence="2" id="KW-1185">Reference proteome</keyword>
<accession>A0A3M0AJD8</accession>